<reference evidence="3" key="1">
    <citation type="submission" date="2017-03" db="EMBL/GenBank/DDBJ databases">
        <title>Genomes of endolithic fungi from Antarctica.</title>
        <authorList>
            <person name="Coleine C."/>
            <person name="Masonjones S."/>
            <person name="Stajich J.E."/>
        </authorList>
    </citation>
    <scope>NUCLEOTIDE SEQUENCE [LARGE SCALE GENOMIC DNA]</scope>
    <source>
        <strain evidence="3">CCFEE 5527</strain>
    </source>
</reference>
<feature type="region of interest" description="Disordered" evidence="1">
    <location>
        <begin position="69"/>
        <end position="117"/>
    </location>
</feature>
<evidence type="ECO:0000313" key="3">
    <source>
        <dbReference type="Proteomes" id="UP000192596"/>
    </source>
</evidence>
<dbReference type="Proteomes" id="UP000192596">
    <property type="component" value="Unassembled WGS sequence"/>
</dbReference>
<dbReference type="EMBL" id="NAJO01000029">
    <property type="protein sequence ID" value="OQO01991.1"/>
    <property type="molecule type" value="Genomic_DNA"/>
</dbReference>
<accession>A0A1V8SSK4</accession>
<organism evidence="2 3">
    <name type="scientific">Cryoendolithus antarcticus</name>
    <dbReference type="NCBI Taxonomy" id="1507870"/>
    <lineage>
        <taxon>Eukaryota</taxon>
        <taxon>Fungi</taxon>
        <taxon>Dikarya</taxon>
        <taxon>Ascomycota</taxon>
        <taxon>Pezizomycotina</taxon>
        <taxon>Dothideomycetes</taxon>
        <taxon>Dothideomycetidae</taxon>
        <taxon>Cladosporiales</taxon>
        <taxon>Cladosporiaceae</taxon>
        <taxon>Cryoendolithus</taxon>
    </lineage>
</organism>
<dbReference type="AlphaFoldDB" id="A0A1V8SSK4"/>
<sequence>MDGMHRAAPQTPADRRSHTESQIANPALNGNVLHTNADYVDFIVGIHHVRESSAALQGTEIKGGTHVVLVTASELSPPDESGGPPPQSRPKRKFSEAFNGRRNEEPDGGGEAEEIKNMKPKWSVAKKRVRDEACKIVRLANELDLPFPESQLQPQVAQQRITRRQSALWPS</sequence>
<comment type="caution">
    <text evidence="2">The sequence shown here is derived from an EMBL/GenBank/DDBJ whole genome shotgun (WGS) entry which is preliminary data.</text>
</comment>
<keyword evidence="3" id="KW-1185">Reference proteome</keyword>
<feature type="region of interest" description="Disordered" evidence="1">
    <location>
        <begin position="1"/>
        <end position="20"/>
    </location>
</feature>
<dbReference type="InParanoid" id="A0A1V8SSK4"/>
<evidence type="ECO:0000256" key="1">
    <source>
        <dbReference type="SAM" id="MobiDB-lite"/>
    </source>
</evidence>
<proteinExistence type="predicted"/>
<feature type="compositionally biased region" description="Basic and acidic residues" evidence="1">
    <location>
        <begin position="93"/>
        <end position="105"/>
    </location>
</feature>
<evidence type="ECO:0000313" key="2">
    <source>
        <dbReference type="EMBL" id="OQO01991.1"/>
    </source>
</evidence>
<gene>
    <name evidence="2" type="ORF">B0A48_12464</name>
</gene>
<protein>
    <submittedName>
        <fullName evidence="2">Uncharacterized protein</fullName>
    </submittedName>
</protein>
<name>A0A1V8SSK4_9PEZI</name>